<dbReference type="EMBL" id="MSKL01000027">
    <property type="protein sequence ID" value="OLO47934.1"/>
    <property type="molecule type" value="Genomic_DNA"/>
</dbReference>
<name>A0A1Q8VIP0_9ACTO</name>
<evidence type="ECO:0000313" key="2">
    <source>
        <dbReference type="Proteomes" id="UP000186394"/>
    </source>
</evidence>
<comment type="caution">
    <text evidence="1">The sequence shown here is derived from an EMBL/GenBank/DDBJ whole genome shotgun (WGS) entry which is preliminary data.</text>
</comment>
<proteinExistence type="predicted"/>
<dbReference type="Proteomes" id="UP000186394">
    <property type="component" value="Unassembled WGS sequence"/>
</dbReference>
<organism evidence="1 2">
    <name type="scientific">Actinomyces oris</name>
    <dbReference type="NCBI Taxonomy" id="544580"/>
    <lineage>
        <taxon>Bacteria</taxon>
        <taxon>Bacillati</taxon>
        <taxon>Actinomycetota</taxon>
        <taxon>Actinomycetes</taxon>
        <taxon>Actinomycetales</taxon>
        <taxon>Actinomycetaceae</taxon>
        <taxon>Actinomyces</taxon>
    </lineage>
</organism>
<sequence>MSMLVPSAREMVRTLASAYPDTDVCVRALPWRCRCCERITPAFGLVHVDGCVQPVYIVDAASGLGLEYARDLLEIVGHPLVRAIKVRTLRSGRSTFTTGCVYCDTLIEPGPVRARLIEIMIDNTVEDMPLMLRLPRPELEMHLLNQSIPAMFC</sequence>
<protein>
    <submittedName>
        <fullName evidence="1">Uncharacterized protein</fullName>
    </submittedName>
</protein>
<accession>A0A1Q8VIP0</accession>
<gene>
    <name evidence="1" type="ORF">BKH28_10730</name>
</gene>
<reference evidence="1 2" key="1">
    <citation type="submission" date="2016-12" db="EMBL/GenBank/DDBJ databases">
        <title>Genomic comparison of strains in the 'Actinomyces naeslundii' group.</title>
        <authorList>
            <person name="Mughal S.R."/>
            <person name="Do T."/>
            <person name="Gilbert S.C."/>
            <person name="Witherden E.A."/>
            <person name="Didelot X."/>
            <person name="Beighton D."/>
        </authorList>
    </citation>
    <scope>NUCLEOTIDE SEQUENCE [LARGE SCALE GENOMIC DNA]</scope>
    <source>
        <strain evidence="1 2">P6N</strain>
    </source>
</reference>
<dbReference type="AlphaFoldDB" id="A0A1Q8VIP0"/>
<evidence type="ECO:0000313" key="1">
    <source>
        <dbReference type="EMBL" id="OLO47934.1"/>
    </source>
</evidence>